<evidence type="ECO:0000313" key="4">
    <source>
        <dbReference type="EMBL" id="CAE0500166.1"/>
    </source>
</evidence>
<dbReference type="EMBL" id="HBIP01025310">
    <property type="protein sequence ID" value="CAE0500166.1"/>
    <property type="molecule type" value="Transcribed_RNA"/>
</dbReference>
<organism evidence="4">
    <name type="scientific">Dunaliella tertiolecta</name>
    <name type="common">Green alga</name>
    <dbReference type="NCBI Taxonomy" id="3047"/>
    <lineage>
        <taxon>Eukaryota</taxon>
        <taxon>Viridiplantae</taxon>
        <taxon>Chlorophyta</taxon>
        <taxon>core chlorophytes</taxon>
        <taxon>Chlorophyceae</taxon>
        <taxon>CS clade</taxon>
        <taxon>Chlamydomonadales</taxon>
        <taxon>Dunaliellaceae</taxon>
        <taxon>Dunaliella</taxon>
    </lineage>
</organism>
<evidence type="ECO:0000256" key="1">
    <source>
        <dbReference type="SAM" id="Coils"/>
    </source>
</evidence>
<dbReference type="EMBL" id="HBIP01025308">
    <property type="protein sequence ID" value="CAE0500164.1"/>
    <property type="molecule type" value="Transcribed_RNA"/>
</dbReference>
<feature type="compositionally biased region" description="Polar residues" evidence="2">
    <location>
        <begin position="53"/>
        <end position="67"/>
    </location>
</feature>
<evidence type="ECO:0000313" key="3">
    <source>
        <dbReference type="EMBL" id="CAE0500164.1"/>
    </source>
</evidence>
<feature type="compositionally biased region" description="Polar residues" evidence="2">
    <location>
        <begin position="736"/>
        <end position="745"/>
    </location>
</feature>
<feature type="region of interest" description="Disordered" evidence="2">
    <location>
        <begin position="415"/>
        <end position="504"/>
    </location>
</feature>
<feature type="region of interest" description="Disordered" evidence="2">
    <location>
        <begin position="53"/>
        <end position="115"/>
    </location>
</feature>
<feature type="compositionally biased region" description="Basic and acidic residues" evidence="2">
    <location>
        <begin position="749"/>
        <end position="760"/>
    </location>
</feature>
<keyword evidence="1" id="KW-0175">Coiled coil</keyword>
<evidence type="ECO:0000256" key="2">
    <source>
        <dbReference type="SAM" id="MobiDB-lite"/>
    </source>
</evidence>
<feature type="compositionally biased region" description="Low complexity" evidence="2">
    <location>
        <begin position="469"/>
        <end position="487"/>
    </location>
</feature>
<feature type="compositionally biased region" description="Low complexity" evidence="2">
    <location>
        <begin position="693"/>
        <end position="712"/>
    </location>
</feature>
<feature type="region of interest" description="Disordered" evidence="2">
    <location>
        <begin position="865"/>
        <end position="890"/>
    </location>
</feature>
<name>A0A6S8M3G3_DUNTE</name>
<feature type="coiled-coil region" evidence="1">
    <location>
        <begin position="289"/>
        <end position="358"/>
    </location>
</feature>
<feature type="compositionally biased region" description="Basic and acidic residues" evidence="2">
    <location>
        <begin position="451"/>
        <end position="460"/>
    </location>
</feature>
<feature type="compositionally biased region" description="Low complexity" evidence="2">
    <location>
        <begin position="81"/>
        <end position="112"/>
    </location>
</feature>
<proteinExistence type="predicted"/>
<sequence length="1092" mass="117673">MNVHQGRSIGGSATPCLACTKQPFRCIPRYSCLPYNPGYASWKHTNGGTQMSVCCSPQGQDPNSSEEQPPVAAHPSQDQEQQIGSSPLPQSIQQQQQQQPQHETQQQLGQQEANTDEYETVYETEEVTQEQYPVPYNQRFSIPGRRVQLTSSATPLATSTTGLPPSAESSVFGWVMSAAILAAIRLSRDAADAERMDLRALQARQAESRVQDAELRARRAAFLEAERQRKEAEAAQSMAQARQRAEQEAAKRAAEEAAYAAAQAKEAEEFRRRQEEARKVFFKSDLALAAELERRTQTERRLLEEAEAKRKAEEEAQRVAAAECAAAEAAEAAARAEAARLEQQAAEARQAEERRRLQALLTRYTLVLQGSVVAQTAPLNTFTTASTSAVTGVPPLPQPARLQLSLRVSVQAATQQQPLAAHPQPQAAAAADLAATAQDAQQAGSATSPHQRPEGVREAPLDSSGISVSTDSRSPASAASTSAGSSSPEVRSESAGDARAQALPLQPTPREEVFAFASVDAALEGSTDLAGSVAEPFLDDLWSQIKQDVRAEGRPALLMDDIELEHWKRLCVCVIEASCRRGASQVAPIVSGSEPLESQLQITLHRAALPRGHPARINSRLSAAVAFALDGQLDEAVGIVNTIIEEEQSMVEAGGRGPGATPNVALPPCTVHALTYAHLLDRALATVSPPTVGGSPAASAPRGSSSSSSPGPYGVDGHRVRKSSDGSSPDYGSLADTANETVSGTGSERSSRSIDDESSRSDGSGSSSAPSISPEDEEGVAQLERQQQQLQPLFNLARYQLQLAAKAAKPDQLTPTARSVALALGSESHPIADIMAQLAERNMSAYARQRMERRRQQQELETAAALLKRQEPQGRSVDPSSDPSRRNTPVPEQLWGLRNLANKIIFYDNALEIYEALGWLRDACDIAAEYYGAGHPSQLGPLLDYQAALQVAINTAGESDQQEELQEKLATRLVVSNKIVELVQLVGERYINQKDYLSAVLLFEATLKGLGRLLPEDHPGMVNLKQQTKELLLTAISPAEARVVSRKRSDTKTALQSLAQGFTADLGVYALRKPGTSFPEQWKKGLKLPPLR</sequence>
<accession>A0A6S8M3G3</accession>
<feature type="compositionally biased region" description="Low complexity" evidence="2">
    <location>
        <begin position="415"/>
        <end position="443"/>
    </location>
</feature>
<feature type="coiled-coil region" evidence="1">
    <location>
        <begin position="220"/>
        <end position="258"/>
    </location>
</feature>
<reference evidence="4" key="1">
    <citation type="submission" date="2021-01" db="EMBL/GenBank/DDBJ databases">
        <authorList>
            <person name="Corre E."/>
            <person name="Pelletier E."/>
            <person name="Niang G."/>
            <person name="Scheremetjew M."/>
            <person name="Finn R."/>
            <person name="Kale V."/>
            <person name="Holt S."/>
            <person name="Cochrane G."/>
            <person name="Meng A."/>
            <person name="Brown T."/>
            <person name="Cohen L."/>
        </authorList>
    </citation>
    <scope>NUCLEOTIDE SEQUENCE</scope>
    <source>
        <strain evidence="4">CCMP1320</strain>
    </source>
</reference>
<feature type="compositionally biased region" description="Low complexity" evidence="2">
    <location>
        <begin position="761"/>
        <end position="773"/>
    </location>
</feature>
<gene>
    <name evidence="3" type="ORF">DTER00134_LOCUS15237</name>
    <name evidence="4" type="ORF">DTER00134_LOCUS15239</name>
</gene>
<feature type="region of interest" description="Disordered" evidence="2">
    <location>
        <begin position="690"/>
        <end position="783"/>
    </location>
</feature>
<dbReference type="AlphaFoldDB" id="A0A6S8M3G3"/>
<protein>
    <submittedName>
        <fullName evidence="4">Uncharacterized protein</fullName>
    </submittedName>
</protein>